<evidence type="ECO:0000313" key="6">
    <source>
        <dbReference type="Proteomes" id="UP001556367"/>
    </source>
</evidence>
<protein>
    <recommendedName>
        <fullName evidence="4">NADP-dependent oxidoreductase domain-containing protein</fullName>
    </recommendedName>
</protein>
<dbReference type="PROSITE" id="PS00063">
    <property type="entry name" value="ALDOKETO_REDUCTASE_3"/>
    <property type="match status" value="1"/>
</dbReference>
<sequence>MSPIPNLTLNNGIKFPAIGHGSWSGTTPDKQAESLEWLKSALKAGYRHIDTAQDYQTEKYVGIAIRESGIPREEIFVTTKLPWNHHTRVAKSFQDSLEFLGIDYIDLYLMHWPQAVLYDENNSQPTNPDGSLITTDHSFNDTWADIEKLLDTGKVRAIGVSNLSIKNLERLLKTAKVVPAVNQVELHPYLAQNDLLQFCQEKGIILTAYAATGYSYVRDDPLMVQLGKKYDVSPTQVTLAWHLARGTTAVPKSTNFERQKQNLTLPELNEEDIKRISGLDKNQRLCNKADELGKVWGWTYEQLGW</sequence>
<dbReference type="PANTHER" id="PTHR43827">
    <property type="entry name" value="2,5-DIKETO-D-GLUCONIC ACID REDUCTASE"/>
    <property type="match status" value="1"/>
</dbReference>
<comment type="caution">
    <text evidence="5">The sequence shown here is derived from an EMBL/GenBank/DDBJ whole genome shotgun (WGS) entry which is preliminary data.</text>
</comment>
<name>A0ABR3JA33_9AGAR</name>
<dbReference type="InterPro" id="IPR020471">
    <property type="entry name" value="AKR"/>
</dbReference>
<keyword evidence="3" id="KW-0560">Oxidoreductase</keyword>
<proteinExistence type="inferred from homology"/>
<gene>
    <name evidence="5" type="ORF">HGRIS_006709</name>
</gene>
<dbReference type="Gene3D" id="3.20.20.100">
    <property type="entry name" value="NADP-dependent oxidoreductase domain"/>
    <property type="match status" value="1"/>
</dbReference>
<comment type="similarity">
    <text evidence="1">Belongs to the aldo/keto reductase family.</text>
</comment>
<accession>A0ABR3JA33</accession>
<evidence type="ECO:0000259" key="4">
    <source>
        <dbReference type="Pfam" id="PF00248"/>
    </source>
</evidence>
<dbReference type="CDD" id="cd19071">
    <property type="entry name" value="AKR_AKR1-5-like"/>
    <property type="match status" value="1"/>
</dbReference>
<dbReference type="PANTHER" id="PTHR43827:SF3">
    <property type="entry name" value="NADP-DEPENDENT OXIDOREDUCTASE DOMAIN-CONTAINING PROTEIN"/>
    <property type="match status" value="1"/>
</dbReference>
<dbReference type="InterPro" id="IPR023210">
    <property type="entry name" value="NADP_OxRdtase_dom"/>
</dbReference>
<dbReference type="InterPro" id="IPR036812">
    <property type="entry name" value="NAD(P)_OxRdtase_dom_sf"/>
</dbReference>
<evidence type="ECO:0000313" key="5">
    <source>
        <dbReference type="EMBL" id="KAL0952437.1"/>
    </source>
</evidence>
<reference evidence="6" key="1">
    <citation type="submission" date="2024-06" db="EMBL/GenBank/DDBJ databases">
        <title>Multi-omics analyses provide insights into the biosynthesis of the anticancer antibiotic pleurotin in Hohenbuehelia grisea.</title>
        <authorList>
            <person name="Weaver J.A."/>
            <person name="Alberti F."/>
        </authorList>
    </citation>
    <scope>NUCLEOTIDE SEQUENCE [LARGE SCALE GENOMIC DNA]</scope>
    <source>
        <strain evidence="6">T-177</strain>
    </source>
</reference>
<dbReference type="PROSITE" id="PS00798">
    <property type="entry name" value="ALDOKETO_REDUCTASE_1"/>
    <property type="match status" value="1"/>
</dbReference>
<organism evidence="5 6">
    <name type="scientific">Hohenbuehelia grisea</name>
    <dbReference type="NCBI Taxonomy" id="104357"/>
    <lineage>
        <taxon>Eukaryota</taxon>
        <taxon>Fungi</taxon>
        <taxon>Dikarya</taxon>
        <taxon>Basidiomycota</taxon>
        <taxon>Agaricomycotina</taxon>
        <taxon>Agaricomycetes</taxon>
        <taxon>Agaricomycetidae</taxon>
        <taxon>Agaricales</taxon>
        <taxon>Pleurotineae</taxon>
        <taxon>Pleurotaceae</taxon>
        <taxon>Hohenbuehelia</taxon>
    </lineage>
</organism>
<feature type="domain" description="NADP-dependent oxidoreductase" evidence="4">
    <location>
        <begin position="18"/>
        <end position="280"/>
    </location>
</feature>
<evidence type="ECO:0000256" key="3">
    <source>
        <dbReference type="ARBA" id="ARBA00023002"/>
    </source>
</evidence>
<keyword evidence="6" id="KW-1185">Reference proteome</keyword>
<evidence type="ECO:0000256" key="1">
    <source>
        <dbReference type="ARBA" id="ARBA00007905"/>
    </source>
</evidence>
<dbReference type="PRINTS" id="PR00069">
    <property type="entry name" value="ALDKETRDTASE"/>
</dbReference>
<dbReference type="InterPro" id="IPR018170">
    <property type="entry name" value="Aldo/ket_reductase_CS"/>
</dbReference>
<dbReference type="Pfam" id="PF00248">
    <property type="entry name" value="Aldo_ket_red"/>
    <property type="match status" value="1"/>
</dbReference>
<dbReference type="EMBL" id="JASNQZ010000010">
    <property type="protein sequence ID" value="KAL0952437.1"/>
    <property type="molecule type" value="Genomic_DNA"/>
</dbReference>
<dbReference type="PIRSF" id="PIRSF000097">
    <property type="entry name" value="AKR"/>
    <property type="match status" value="1"/>
</dbReference>
<dbReference type="SUPFAM" id="SSF51430">
    <property type="entry name" value="NAD(P)-linked oxidoreductase"/>
    <property type="match status" value="1"/>
</dbReference>
<evidence type="ECO:0000256" key="2">
    <source>
        <dbReference type="ARBA" id="ARBA00022857"/>
    </source>
</evidence>
<dbReference type="Proteomes" id="UP001556367">
    <property type="component" value="Unassembled WGS sequence"/>
</dbReference>
<keyword evidence="2" id="KW-0521">NADP</keyword>